<evidence type="ECO:0000313" key="3">
    <source>
        <dbReference type="Proteomes" id="UP000694865"/>
    </source>
</evidence>
<dbReference type="SUPFAM" id="SSF54001">
    <property type="entry name" value="Cysteine proteinases"/>
    <property type="match status" value="1"/>
</dbReference>
<dbReference type="CDD" id="cd20380">
    <property type="entry name" value="Tudor_TDRD13-like"/>
    <property type="match status" value="1"/>
</dbReference>
<dbReference type="RefSeq" id="XP_006823738.1">
    <property type="nucleotide sequence ID" value="XM_006823675.1"/>
</dbReference>
<feature type="compositionally biased region" description="Polar residues" evidence="1">
    <location>
        <begin position="815"/>
        <end position="824"/>
    </location>
</feature>
<feature type="compositionally biased region" description="Polar residues" evidence="1">
    <location>
        <begin position="765"/>
        <end position="786"/>
    </location>
</feature>
<evidence type="ECO:0000313" key="4">
    <source>
        <dbReference type="RefSeq" id="XP_006823738.1"/>
    </source>
</evidence>
<feature type="domain" description="OTU" evidence="2">
    <location>
        <begin position="22"/>
        <end position="126"/>
    </location>
</feature>
<feature type="region of interest" description="Disordered" evidence="1">
    <location>
        <begin position="870"/>
        <end position="915"/>
    </location>
</feature>
<dbReference type="Proteomes" id="UP000694865">
    <property type="component" value="Unplaced"/>
</dbReference>
<proteinExistence type="predicted"/>
<dbReference type="GeneID" id="102806884"/>
<feature type="compositionally biased region" description="Polar residues" evidence="1">
    <location>
        <begin position="411"/>
        <end position="424"/>
    </location>
</feature>
<dbReference type="InterPro" id="IPR038765">
    <property type="entry name" value="Papain-like_cys_pep_sf"/>
</dbReference>
<feature type="region of interest" description="Disordered" evidence="1">
    <location>
        <begin position="411"/>
        <end position="460"/>
    </location>
</feature>
<accession>A0ABM0MUP7</accession>
<dbReference type="Pfam" id="PF02338">
    <property type="entry name" value="OTU"/>
    <property type="match status" value="1"/>
</dbReference>
<keyword evidence="3" id="KW-1185">Reference proteome</keyword>
<dbReference type="PROSITE" id="PS50802">
    <property type="entry name" value="OTU"/>
    <property type="match status" value="1"/>
</dbReference>
<feature type="region of interest" description="Disordered" evidence="1">
    <location>
        <begin position="365"/>
        <end position="388"/>
    </location>
</feature>
<dbReference type="InterPro" id="IPR003323">
    <property type="entry name" value="OTU_dom"/>
</dbReference>
<dbReference type="InterPro" id="IPR050704">
    <property type="entry name" value="Peptidase_C85-like"/>
</dbReference>
<feature type="compositionally biased region" description="Basic and acidic residues" evidence="1">
    <location>
        <begin position="195"/>
        <end position="214"/>
    </location>
</feature>
<evidence type="ECO:0000259" key="2">
    <source>
        <dbReference type="PROSITE" id="PS50802"/>
    </source>
</evidence>
<reference evidence="4" key="1">
    <citation type="submission" date="2025-08" db="UniProtKB">
        <authorList>
            <consortium name="RefSeq"/>
        </authorList>
    </citation>
    <scope>IDENTIFICATION</scope>
    <source>
        <tissue evidence="4">Testes</tissue>
    </source>
</reference>
<dbReference type="PANTHER" id="PTHR12419">
    <property type="entry name" value="OTU DOMAIN CONTAINING PROTEIN"/>
    <property type="match status" value="1"/>
</dbReference>
<gene>
    <name evidence="4" type="primary">LOC102806884</name>
</gene>
<feature type="region of interest" description="Disordered" evidence="1">
    <location>
        <begin position="172"/>
        <end position="214"/>
    </location>
</feature>
<dbReference type="PANTHER" id="PTHR12419:SF115">
    <property type="entry name" value="PROTEIN OVARIAN TUMOR LOCUS-RELATED"/>
    <property type="match status" value="1"/>
</dbReference>
<evidence type="ECO:0000256" key="1">
    <source>
        <dbReference type="SAM" id="MobiDB-lite"/>
    </source>
</evidence>
<feature type="compositionally biased region" description="Polar residues" evidence="1">
    <location>
        <begin position="900"/>
        <end position="915"/>
    </location>
</feature>
<dbReference type="Gene3D" id="3.90.70.80">
    <property type="match status" value="2"/>
</dbReference>
<dbReference type="InterPro" id="IPR049770">
    <property type="entry name" value="OTU_Tudor"/>
</dbReference>
<feature type="region of interest" description="Disordered" evidence="1">
    <location>
        <begin position="765"/>
        <end position="824"/>
    </location>
</feature>
<organism evidence="3 4">
    <name type="scientific">Saccoglossus kowalevskii</name>
    <name type="common">Acorn worm</name>
    <dbReference type="NCBI Taxonomy" id="10224"/>
    <lineage>
        <taxon>Eukaryota</taxon>
        <taxon>Metazoa</taxon>
        <taxon>Hemichordata</taxon>
        <taxon>Enteropneusta</taxon>
        <taxon>Harrimaniidae</taxon>
        <taxon>Saccoglossus</taxon>
    </lineage>
</organism>
<sequence length="1011" mass="112900">MSRGRKSGTGDPMDDFLSSLGLVRKPTAKDGSCLFRAVSEQVFYCQALHNEVREACINYMERNREKFEPEWAGQIEISAMSLMYRRDFLIYQQIGKSPSLITDNGFEKKILLCFSGGNHYDSIYSKSFQECAGICQSIVYGLLYNDVFTMKKEVQEAIDLLRSKSKRKQSDCSIDGVENIGRHDGGTSELETSTESEKSKDGDKVCETDERRLSTEVQQRKPAFPYKVAKALDPEIYRNVHFDDGTSRYFNAHIQEVHSQDGPVTVFIEDLGERHTLPMKNLKPLMCAPNRQWMGTGNKGYKNLSGYYHKPINGYVPDYNDPKNKRKIKRGGKAQYSSNMYQGPPGQIMPQYQQPFEQQPMMCLQQPERQKQPQKFNSPPKQPPRFMNRVNQENSMEPCQSFVRTNKPFQQECHQMSQRPQWSYTDRPPPPNASGRGRGGGRYAGRGSPKNFFGHTPEEREEKKALEESMALYEIQERDSHAFPALPTAQNTAGVHVGPASFWGKLGKERSATPPINIPTSMGQDEPVFVNGVCIDDGQMKQMMTPPSQFMIPQPVCASPQPIQLQQYSSSPAGNNSMGNVSPAPVIMAANNYVQQQSIPSGVPMYPVILPIVENLTGPVNYGISPSRDAYGSDLPMSDTNTLRFFFNMGVEYYHRYMQIIQMQQAQQNVMAFNMGVVPHASQPAVLGAPQQSTNMDVPCNLGNVEDRHYGSDVASSLDDTEDQEQLNDGQSIQINSFPTADGFDPNFSPCPRERANSFQFDLSTGQNSPVHDQTYASPSCGYSQNDRYKQRRYSGGGGGGSFKNSPPRFRHLRSSPSTQTRHQLDNASFATSQQYSANMHDFTNQSQHVPHRPARNSSPLARRSAPINIASSSPRNISANPLTSSPSHTGPSMQYYADGNTNQSSAPTGSYYNAGNQGAANSTEHFTSSQSVYDNHQVSMASNYQFAPHQWQATAQQANNNAYIYSANNPQKAVHNVYGTTPPFPNTYTTQAQYIAPQMVSQTAHVHYSS</sequence>
<feature type="compositionally biased region" description="Polar residues" evidence="1">
    <location>
        <begin position="870"/>
        <end position="893"/>
    </location>
</feature>
<protein>
    <submittedName>
        <fullName evidence="4">Bifunctional UDP-N-acetylglucosamine transferase and deubiquitinase ALG13-like</fullName>
    </submittedName>
</protein>
<name>A0ABM0MUP7_SACKO</name>